<evidence type="ECO:0000259" key="3">
    <source>
        <dbReference type="PROSITE" id="PS50041"/>
    </source>
</evidence>
<evidence type="ECO:0000313" key="5">
    <source>
        <dbReference type="Proteomes" id="UP001283361"/>
    </source>
</evidence>
<feature type="chain" id="PRO_5042007663" description="C-type lectin domain-containing protein" evidence="2">
    <location>
        <begin position="19"/>
        <end position="477"/>
    </location>
</feature>
<protein>
    <recommendedName>
        <fullName evidence="3">C-type lectin domain-containing protein</fullName>
    </recommendedName>
</protein>
<evidence type="ECO:0000256" key="2">
    <source>
        <dbReference type="SAM" id="SignalP"/>
    </source>
</evidence>
<organism evidence="4 5">
    <name type="scientific">Elysia crispata</name>
    <name type="common">lettuce slug</name>
    <dbReference type="NCBI Taxonomy" id="231223"/>
    <lineage>
        <taxon>Eukaryota</taxon>
        <taxon>Metazoa</taxon>
        <taxon>Spiralia</taxon>
        <taxon>Lophotrochozoa</taxon>
        <taxon>Mollusca</taxon>
        <taxon>Gastropoda</taxon>
        <taxon>Heterobranchia</taxon>
        <taxon>Euthyneura</taxon>
        <taxon>Panpulmonata</taxon>
        <taxon>Sacoglossa</taxon>
        <taxon>Placobranchoidea</taxon>
        <taxon>Plakobranchidae</taxon>
        <taxon>Elysia</taxon>
    </lineage>
</organism>
<evidence type="ECO:0000313" key="4">
    <source>
        <dbReference type="EMBL" id="KAK3734796.1"/>
    </source>
</evidence>
<name>A0AAE1CTK9_9GAST</name>
<dbReference type="AlphaFoldDB" id="A0AAE1CTK9"/>
<dbReference type="Pfam" id="PF00059">
    <property type="entry name" value="Lectin_C"/>
    <property type="match status" value="1"/>
</dbReference>
<dbReference type="InterPro" id="IPR001304">
    <property type="entry name" value="C-type_lectin-like"/>
</dbReference>
<dbReference type="SMART" id="SM00034">
    <property type="entry name" value="CLECT"/>
    <property type="match status" value="1"/>
</dbReference>
<keyword evidence="2" id="KW-0732">Signal</keyword>
<dbReference type="InterPro" id="IPR050111">
    <property type="entry name" value="C-type_lectin/snaclec_domain"/>
</dbReference>
<proteinExistence type="predicted"/>
<feature type="domain" description="C-type lectin" evidence="3">
    <location>
        <begin position="40"/>
        <end position="157"/>
    </location>
</feature>
<dbReference type="SUPFAM" id="SSF56436">
    <property type="entry name" value="C-type lectin-like"/>
    <property type="match status" value="1"/>
</dbReference>
<dbReference type="EMBL" id="JAWDGP010006835">
    <property type="protein sequence ID" value="KAK3734796.1"/>
    <property type="molecule type" value="Genomic_DNA"/>
</dbReference>
<keyword evidence="5" id="KW-1185">Reference proteome</keyword>
<dbReference type="Proteomes" id="UP001283361">
    <property type="component" value="Unassembled WGS sequence"/>
</dbReference>
<accession>A0AAE1CTK9</accession>
<comment type="caution">
    <text evidence="4">The sequence shown here is derived from an EMBL/GenBank/DDBJ whole genome shotgun (WGS) entry which is preliminary data.</text>
</comment>
<dbReference type="InterPro" id="IPR016186">
    <property type="entry name" value="C-type_lectin-like/link_sf"/>
</dbReference>
<sequence>MRLCFVLLMSVLLGSTLAAPLQYGCYRTGAASGKLIVAPSTGFCYEFFTHKILNYFDASTQCRYYGGNLVSVTNDLIERVLTSTLRDLRFPNDVWIGLHDRDADHSDDGYYVWEDGSPLLYQHWATGKGPGVGSYRSNLPHDCVAMDNYGNWHDYNCFEEMSVWGYQDRIRKSFICQFHAFQYSPLSKVQPPNVKPAQQVTRQNVFSTGASIYEPIKDSMDKTSNTNITNFTKELTTETLTEDSTNIAEGRTPQAPMLKTTPEMITEDSTNIAEGRTSQAPMLKTTPETITEDNTNIAEGRTPQAPMLKTTPEAITEDNTNIAEGRTPQAPMLKTTPEAITEDSTNIAEGRTPQAPMLKTTPEAITEDSTNIAEGRTSQVPMLKTTSDAIAVDTIKGETTTDNGKSVSPDTGPAEQSTTEDTLIADKLTTHPAAPTQTARKPARRRRKNCSAFVCTLECGIIGFKSSNGCMLCECND</sequence>
<feature type="region of interest" description="Disordered" evidence="1">
    <location>
        <begin position="424"/>
        <end position="443"/>
    </location>
</feature>
<gene>
    <name evidence="4" type="ORF">RRG08_063642</name>
</gene>
<dbReference type="Gene3D" id="3.10.100.10">
    <property type="entry name" value="Mannose-Binding Protein A, subunit A"/>
    <property type="match status" value="1"/>
</dbReference>
<dbReference type="PROSITE" id="PS50041">
    <property type="entry name" value="C_TYPE_LECTIN_2"/>
    <property type="match status" value="1"/>
</dbReference>
<dbReference type="PANTHER" id="PTHR22803">
    <property type="entry name" value="MANNOSE, PHOSPHOLIPASE, LECTIN RECEPTOR RELATED"/>
    <property type="match status" value="1"/>
</dbReference>
<reference evidence="4" key="1">
    <citation type="journal article" date="2023" name="G3 (Bethesda)">
        <title>A reference genome for the long-term kleptoplast-retaining sea slug Elysia crispata morphotype clarki.</title>
        <authorList>
            <person name="Eastman K.E."/>
            <person name="Pendleton A.L."/>
            <person name="Shaikh M.A."/>
            <person name="Suttiyut T."/>
            <person name="Ogas R."/>
            <person name="Tomko P."/>
            <person name="Gavelis G."/>
            <person name="Widhalm J.R."/>
            <person name="Wisecaver J.H."/>
        </authorList>
    </citation>
    <scope>NUCLEOTIDE SEQUENCE</scope>
    <source>
        <strain evidence="4">ECLA1</strain>
    </source>
</reference>
<dbReference type="CDD" id="cd00037">
    <property type="entry name" value="CLECT"/>
    <property type="match status" value="1"/>
</dbReference>
<evidence type="ECO:0000256" key="1">
    <source>
        <dbReference type="SAM" id="MobiDB-lite"/>
    </source>
</evidence>
<feature type="signal peptide" evidence="2">
    <location>
        <begin position="1"/>
        <end position="18"/>
    </location>
</feature>
<feature type="region of interest" description="Disordered" evidence="1">
    <location>
        <begin position="395"/>
        <end position="419"/>
    </location>
</feature>
<feature type="compositionally biased region" description="Polar residues" evidence="1">
    <location>
        <begin position="397"/>
        <end position="419"/>
    </location>
</feature>
<dbReference type="InterPro" id="IPR016187">
    <property type="entry name" value="CTDL_fold"/>
</dbReference>